<evidence type="ECO:0000256" key="2">
    <source>
        <dbReference type="ARBA" id="ARBA00001604"/>
    </source>
</evidence>
<feature type="binding site" description="in dimeric form" evidence="16">
    <location>
        <position position="267"/>
    </location>
    <ligand>
        <name>Ca(2+)</name>
        <dbReference type="ChEBI" id="CHEBI:29108"/>
        <label>1</label>
    </ligand>
</feature>
<dbReference type="InterPro" id="IPR036541">
    <property type="entry name" value="PLipase_A1_sf"/>
</dbReference>
<feature type="compositionally biased region" description="Low complexity" evidence="18">
    <location>
        <begin position="62"/>
        <end position="74"/>
    </location>
</feature>
<feature type="compositionally biased region" description="Polar residues" evidence="18">
    <location>
        <begin position="76"/>
        <end position="95"/>
    </location>
</feature>
<dbReference type="GO" id="GO:0004623">
    <property type="term" value="F:phospholipase A2 activity"/>
    <property type="evidence" value="ECO:0007669"/>
    <property type="project" value="UniProtKB-EC"/>
</dbReference>
<accession>A0A4R2N650</accession>
<evidence type="ECO:0000256" key="6">
    <source>
        <dbReference type="ARBA" id="ARBA00022692"/>
    </source>
</evidence>
<dbReference type="EC" id="3.1.1.4" evidence="17"/>
<evidence type="ECO:0000256" key="17">
    <source>
        <dbReference type="RuleBase" id="RU366027"/>
    </source>
</evidence>
<comment type="catalytic activity">
    <reaction evidence="2 17">
        <text>a 1,2-diacyl-sn-glycero-3-phosphocholine + H2O = a 1-acyl-sn-glycero-3-phosphocholine + a fatty acid + H(+)</text>
        <dbReference type="Rhea" id="RHEA:15801"/>
        <dbReference type="ChEBI" id="CHEBI:15377"/>
        <dbReference type="ChEBI" id="CHEBI:15378"/>
        <dbReference type="ChEBI" id="CHEBI:28868"/>
        <dbReference type="ChEBI" id="CHEBI:57643"/>
        <dbReference type="ChEBI" id="CHEBI:58168"/>
        <dbReference type="EC" id="3.1.1.4"/>
    </reaction>
</comment>
<keyword evidence="14 17" id="KW-0998">Cell outer membrane</keyword>
<evidence type="ECO:0000256" key="5">
    <source>
        <dbReference type="ARBA" id="ARBA00022452"/>
    </source>
</evidence>
<keyword evidence="9 17" id="KW-0378">Hydrolase</keyword>
<evidence type="ECO:0000256" key="18">
    <source>
        <dbReference type="SAM" id="MobiDB-lite"/>
    </source>
</evidence>
<reference evidence="19 20" key="1">
    <citation type="submission" date="2019-03" db="EMBL/GenBank/DDBJ databases">
        <title>Genomic Encyclopedia of Type Strains, Phase IV (KMG-IV): sequencing the most valuable type-strain genomes for metagenomic binning, comparative biology and taxonomic classification.</title>
        <authorList>
            <person name="Goeker M."/>
        </authorList>
    </citation>
    <scope>NUCLEOTIDE SEQUENCE [LARGE SCALE GENOMIC DNA]</scope>
    <source>
        <strain evidence="19 20">DSM 1837</strain>
    </source>
</reference>
<evidence type="ECO:0000313" key="19">
    <source>
        <dbReference type="EMBL" id="TCP16399.1"/>
    </source>
</evidence>
<keyword evidence="6" id="KW-0812">Transmembrane</keyword>
<dbReference type="GO" id="GO:0046872">
    <property type="term" value="F:metal ion binding"/>
    <property type="evidence" value="ECO:0007669"/>
    <property type="project" value="UniProtKB-KW"/>
</dbReference>
<dbReference type="GO" id="GO:0016042">
    <property type="term" value="P:lipid catabolic process"/>
    <property type="evidence" value="ECO:0007669"/>
    <property type="project" value="UniProtKB-KW"/>
</dbReference>
<evidence type="ECO:0000256" key="4">
    <source>
        <dbReference type="ARBA" id="ARBA00011702"/>
    </source>
</evidence>
<keyword evidence="5" id="KW-1134">Transmembrane beta strand</keyword>
<keyword evidence="11 17" id="KW-0442">Lipid degradation</keyword>
<dbReference type="RefSeq" id="WP_119013360.1">
    <property type="nucleotide sequence ID" value="NZ_QXNC01000016.1"/>
</dbReference>
<comment type="caution">
    <text evidence="19">The sequence shown here is derived from an EMBL/GenBank/DDBJ whole genome shotgun (WGS) entry which is preliminary data.</text>
</comment>
<name>A0A4R2N650_9BURK</name>
<dbReference type="Gene3D" id="2.40.230.10">
    <property type="entry name" value="Phospholipase A1"/>
    <property type="match status" value="1"/>
</dbReference>
<dbReference type="AlphaFoldDB" id="A0A4R2N650"/>
<feature type="active site" description="Proton acceptor" evidence="15">
    <location>
        <position position="257"/>
    </location>
</feature>
<feature type="binding site" description="in dimeric form" evidence="16">
    <location>
        <position position="220"/>
    </location>
    <ligand>
        <name>Ca(2+)</name>
        <dbReference type="ChEBI" id="CHEBI:29108"/>
        <label>1</label>
    </ligand>
</feature>
<dbReference type="Proteomes" id="UP000295182">
    <property type="component" value="Unassembled WGS sequence"/>
</dbReference>
<evidence type="ECO:0000256" key="1">
    <source>
        <dbReference type="ARBA" id="ARBA00000111"/>
    </source>
</evidence>
<comment type="catalytic activity">
    <reaction evidence="1 17">
        <text>a 1,2-diacyl-sn-glycero-3-phosphocholine + H2O = a 2-acyl-sn-glycero-3-phosphocholine + a fatty acid + H(+)</text>
        <dbReference type="Rhea" id="RHEA:18689"/>
        <dbReference type="ChEBI" id="CHEBI:15377"/>
        <dbReference type="ChEBI" id="CHEBI:15378"/>
        <dbReference type="ChEBI" id="CHEBI:28868"/>
        <dbReference type="ChEBI" id="CHEBI:57643"/>
        <dbReference type="ChEBI" id="CHEBI:57875"/>
        <dbReference type="EC" id="3.1.1.32"/>
    </reaction>
</comment>
<evidence type="ECO:0000256" key="7">
    <source>
        <dbReference type="ARBA" id="ARBA00022723"/>
    </source>
</evidence>
<evidence type="ECO:0000256" key="14">
    <source>
        <dbReference type="ARBA" id="ARBA00023237"/>
    </source>
</evidence>
<evidence type="ECO:0000256" key="13">
    <source>
        <dbReference type="ARBA" id="ARBA00023136"/>
    </source>
</evidence>
<evidence type="ECO:0000256" key="8">
    <source>
        <dbReference type="ARBA" id="ARBA00022729"/>
    </source>
</evidence>
<comment type="similarity">
    <text evidence="3 17">Belongs to the phospholipase A1 family.</text>
</comment>
<feature type="active site" description="Nucleophile" evidence="15">
    <location>
        <position position="259"/>
    </location>
</feature>
<proteinExistence type="inferred from homology"/>
<feature type="signal peptide" evidence="17">
    <location>
        <begin position="1"/>
        <end position="22"/>
    </location>
</feature>
<keyword evidence="13" id="KW-0472">Membrane</keyword>
<dbReference type="EC" id="3.1.1.32" evidence="17"/>
<organism evidence="19 20">
    <name type="scientific">Simplicispira metamorpha</name>
    <dbReference type="NCBI Taxonomy" id="80881"/>
    <lineage>
        <taxon>Bacteria</taxon>
        <taxon>Pseudomonadati</taxon>
        <taxon>Pseudomonadota</taxon>
        <taxon>Betaproteobacteria</taxon>
        <taxon>Burkholderiales</taxon>
        <taxon>Comamonadaceae</taxon>
        <taxon>Simplicispira</taxon>
    </lineage>
</organism>
<dbReference type="PANTHER" id="PTHR40457">
    <property type="entry name" value="PHOSPHOLIPASE A1"/>
    <property type="match status" value="1"/>
</dbReference>
<evidence type="ECO:0000256" key="11">
    <source>
        <dbReference type="ARBA" id="ARBA00022963"/>
    </source>
</evidence>
<dbReference type="PANTHER" id="PTHR40457:SF1">
    <property type="entry name" value="PHOSPHOLIPASE A1"/>
    <property type="match status" value="1"/>
</dbReference>
<dbReference type="GO" id="GO:0008970">
    <property type="term" value="F:phospholipase A1 activity"/>
    <property type="evidence" value="ECO:0007669"/>
    <property type="project" value="UniProtKB-EC"/>
</dbReference>
<feature type="chain" id="PRO_5020911712" description="Phospholipase A1" evidence="17">
    <location>
        <begin position="23"/>
        <end position="396"/>
    </location>
</feature>
<dbReference type="OrthoDB" id="188433at2"/>
<feature type="region of interest" description="Disordered" evidence="18">
    <location>
        <begin position="62"/>
        <end position="111"/>
    </location>
</feature>
<keyword evidence="10 16" id="KW-0106">Calcium</keyword>
<keyword evidence="20" id="KW-1185">Reference proteome</keyword>
<gene>
    <name evidence="19" type="ORF">EV674_11814</name>
</gene>
<dbReference type="InterPro" id="IPR003187">
    <property type="entry name" value="PLipase_A1"/>
</dbReference>
<feature type="binding site" description="in dimeric form" evidence="16">
    <location>
        <position position="303"/>
    </location>
    <ligand>
        <name>Ca(2+)</name>
        <dbReference type="ChEBI" id="CHEBI:29108"/>
        <label>1</label>
    </ligand>
</feature>
<evidence type="ECO:0000256" key="3">
    <source>
        <dbReference type="ARBA" id="ARBA00010525"/>
    </source>
</evidence>
<comment type="subcellular location">
    <subcellularLocation>
        <location evidence="17">Cell outer membrane</location>
        <topology evidence="17">Multi-pass membrane protein</topology>
    </subcellularLocation>
    <text evidence="17">One of the very few enzymes located there.</text>
</comment>
<comment type="cofactor">
    <cofactor evidence="17">
        <name>Ca(2+)</name>
        <dbReference type="ChEBI" id="CHEBI:29108"/>
    </cofactor>
    <text evidence="17">Binds 1 Ca(2+) ion per monomer. In the dimeric form the Ca(2+) is bound by different amino acids with binding of each Ca(2+) shared with ligands coming from each monomer. The Ca(2+) ion may have a role in catalysis.</text>
</comment>
<dbReference type="Pfam" id="PF02253">
    <property type="entry name" value="PLA1"/>
    <property type="match status" value="1"/>
</dbReference>
<comment type="function">
    <text evidence="17">Hydrolysis of phosphatidylcholine with phospholipase A2 (EC 3.1.1.4) and phospholipase A1 (EC 3.1.1.32) activities.</text>
</comment>
<keyword evidence="12 17" id="KW-0443">Lipid metabolism</keyword>
<comment type="subunit">
    <text evidence="4 17">Homodimer; dimerization is reversible, and the dimeric form is the active one.</text>
</comment>
<evidence type="ECO:0000256" key="15">
    <source>
        <dbReference type="PIRSR" id="PIRSR603187-1"/>
    </source>
</evidence>
<dbReference type="SUPFAM" id="SSF56931">
    <property type="entry name" value="Outer membrane phospholipase A (OMPLA)"/>
    <property type="match status" value="1"/>
</dbReference>
<sequence>MTHRYTAPLALALLTLATLAWAQGASAATPATDPAWRHCAAQPDSAARLACFDQWAGQQAWQAPPAQASATPAGVPSTTPASAQPSALNSATALDSAQAAPEPTVVHIDGCRNPRYSEMSRQWELESGSDCGTFRFRGYRPMSVSVVGADSVNRQPTSSAPGHSAETATPYRRTEMRVQLSVRTKMAQGLLTAGDAERKDSLWFGYTQQSYWQLFSPGISRPFRATDHEPEVIYVYPTDAQLPGGWRLRYSGVGLVHQSNGQSLPLSRSWNRAYLMAGMELGQRWNVQARIWKRLNEKTTSDDNPGISDYIGRGELRVLWNVNPENTLGVTVRHALASKGRGSARVEWLQTLGTGLWGSKSNLRLHTQLFSGYGDSLIDYNRQRTVFSVGLSLLDF</sequence>
<evidence type="ECO:0000256" key="12">
    <source>
        <dbReference type="ARBA" id="ARBA00023098"/>
    </source>
</evidence>
<evidence type="ECO:0000256" key="9">
    <source>
        <dbReference type="ARBA" id="ARBA00022801"/>
    </source>
</evidence>
<evidence type="ECO:0000313" key="20">
    <source>
        <dbReference type="Proteomes" id="UP000295182"/>
    </source>
</evidence>
<dbReference type="EMBL" id="SLXH01000018">
    <property type="protein sequence ID" value="TCP16399.1"/>
    <property type="molecule type" value="Genomic_DNA"/>
</dbReference>
<dbReference type="PRINTS" id="PR01486">
    <property type="entry name" value="PHPHLIPASEA1"/>
</dbReference>
<protein>
    <recommendedName>
        <fullName evidence="17">Phospholipase A1</fullName>
        <ecNumber evidence="17">3.1.1.32</ecNumber>
        <ecNumber evidence="17">3.1.1.4</ecNumber>
    </recommendedName>
    <alternativeName>
        <fullName evidence="17">Phosphatidylcholine 1-acylhydrolase</fullName>
    </alternativeName>
</protein>
<evidence type="ECO:0000256" key="10">
    <source>
        <dbReference type="ARBA" id="ARBA00022837"/>
    </source>
</evidence>
<evidence type="ECO:0000256" key="16">
    <source>
        <dbReference type="PIRSR" id="PIRSR603187-2"/>
    </source>
</evidence>
<keyword evidence="8 17" id="KW-0732">Signal</keyword>
<dbReference type="GO" id="GO:0009279">
    <property type="term" value="C:cell outer membrane"/>
    <property type="evidence" value="ECO:0007669"/>
    <property type="project" value="UniProtKB-SubCell"/>
</dbReference>
<keyword evidence="7 16" id="KW-0479">Metal-binding</keyword>